<dbReference type="EMBL" id="ML208374">
    <property type="protein sequence ID" value="TFK67524.1"/>
    <property type="molecule type" value="Genomic_DNA"/>
</dbReference>
<evidence type="ECO:0000313" key="1">
    <source>
        <dbReference type="EMBL" id="TFK67524.1"/>
    </source>
</evidence>
<name>A0ACD3APC7_9AGAR</name>
<proteinExistence type="predicted"/>
<accession>A0ACD3APC7</accession>
<gene>
    <name evidence="1" type="ORF">BDN72DRAFT_842959</name>
</gene>
<sequence>MSLATNPDATARARQKIDEEIAQLDSRILTLKATRNTLSPIAHLHPEIIQEIFIFASQGSEYGEIGKTSLLITWICHTWRKLAHETTGLWSHIDFFDPTWIETSLSRTRQRPLSFRWFVPLGGNNFKQAASLCLENLSRMRDLGIASDLDTSNSLDWFPLSDPLWTTPVPNLVELDLLSISLPSNLFSGTFPALVNLSLDGCDFDWASLPVRTGIKNLNIRGPMTQTSPNTILRVVAPELEYLELNETLISSAPAPSLTSRLGLPKLKSLMLDEQHCLSFASLLNAISPPSYLGQTDIVFCADPDSEQFKAAKAFVSFRGITRWPVEHLELQVHRSSLIIVMQETPIRDDDEVYNGNDETTTNRGTNEVSLTFEIRDWRETGDILDILPLPPIKSLALTGGHLSAQSRALTNYFRERRGVKLLNVATTFLPAFAATLKYETSILFDDGIPLVEEMDDEFRYRCLLTLSFHDLTTLCISGVSDVGCHFKREYYALLKDWLEWRNRAGLRQLEKLYVATLYDGIVERVECLDVEEKDDEATAMPLVH</sequence>
<organism evidence="1 2">
    <name type="scientific">Pluteus cervinus</name>
    <dbReference type="NCBI Taxonomy" id="181527"/>
    <lineage>
        <taxon>Eukaryota</taxon>
        <taxon>Fungi</taxon>
        <taxon>Dikarya</taxon>
        <taxon>Basidiomycota</taxon>
        <taxon>Agaricomycotina</taxon>
        <taxon>Agaricomycetes</taxon>
        <taxon>Agaricomycetidae</taxon>
        <taxon>Agaricales</taxon>
        <taxon>Pluteineae</taxon>
        <taxon>Pluteaceae</taxon>
        <taxon>Pluteus</taxon>
    </lineage>
</organism>
<protein>
    <submittedName>
        <fullName evidence="1">Uncharacterized protein</fullName>
    </submittedName>
</protein>
<reference evidence="1 2" key="1">
    <citation type="journal article" date="2019" name="Nat. Ecol. Evol.">
        <title>Megaphylogeny resolves global patterns of mushroom evolution.</title>
        <authorList>
            <person name="Varga T."/>
            <person name="Krizsan K."/>
            <person name="Foldi C."/>
            <person name="Dima B."/>
            <person name="Sanchez-Garcia M."/>
            <person name="Sanchez-Ramirez S."/>
            <person name="Szollosi G.J."/>
            <person name="Szarkandi J.G."/>
            <person name="Papp V."/>
            <person name="Albert L."/>
            <person name="Andreopoulos W."/>
            <person name="Angelini C."/>
            <person name="Antonin V."/>
            <person name="Barry K.W."/>
            <person name="Bougher N.L."/>
            <person name="Buchanan P."/>
            <person name="Buyck B."/>
            <person name="Bense V."/>
            <person name="Catcheside P."/>
            <person name="Chovatia M."/>
            <person name="Cooper J."/>
            <person name="Damon W."/>
            <person name="Desjardin D."/>
            <person name="Finy P."/>
            <person name="Geml J."/>
            <person name="Haridas S."/>
            <person name="Hughes K."/>
            <person name="Justo A."/>
            <person name="Karasinski D."/>
            <person name="Kautmanova I."/>
            <person name="Kiss B."/>
            <person name="Kocsube S."/>
            <person name="Kotiranta H."/>
            <person name="LaButti K.M."/>
            <person name="Lechner B.E."/>
            <person name="Liimatainen K."/>
            <person name="Lipzen A."/>
            <person name="Lukacs Z."/>
            <person name="Mihaltcheva S."/>
            <person name="Morgado L.N."/>
            <person name="Niskanen T."/>
            <person name="Noordeloos M.E."/>
            <person name="Ohm R.A."/>
            <person name="Ortiz-Santana B."/>
            <person name="Ovrebo C."/>
            <person name="Racz N."/>
            <person name="Riley R."/>
            <person name="Savchenko A."/>
            <person name="Shiryaev A."/>
            <person name="Soop K."/>
            <person name="Spirin V."/>
            <person name="Szebenyi C."/>
            <person name="Tomsovsky M."/>
            <person name="Tulloss R.E."/>
            <person name="Uehling J."/>
            <person name="Grigoriev I.V."/>
            <person name="Vagvolgyi C."/>
            <person name="Papp T."/>
            <person name="Martin F.M."/>
            <person name="Miettinen O."/>
            <person name="Hibbett D.S."/>
            <person name="Nagy L.G."/>
        </authorList>
    </citation>
    <scope>NUCLEOTIDE SEQUENCE [LARGE SCALE GENOMIC DNA]</scope>
    <source>
        <strain evidence="1 2">NL-1719</strain>
    </source>
</reference>
<keyword evidence="2" id="KW-1185">Reference proteome</keyword>
<evidence type="ECO:0000313" key="2">
    <source>
        <dbReference type="Proteomes" id="UP000308600"/>
    </source>
</evidence>
<dbReference type="Proteomes" id="UP000308600">
    <property type="component" value="Unassembled WGS sequence"/>
</dbReference>